<evidence type="ECO:0000313" key="2">
    <source>
        <dbReference type="EMBL" id="WMV23983.1"/>
    </source>
</evidence>
<dbReference type="AlphaFoldDB" id="A0AAF0QIW6"/>
<protein>
    <submittedName>
        <fullName evidence="2">Uncharacterized protein</fullName>
    </submittedName>
</protein>
<dbReference type="InterPro" id="IPR043502">
    <property type="entry name" value="DNA/RNA_pol_sf"/>
</dbReference>
<dbReference type="GO" id="GO:0031490">
    <property type="term" value="F:chromatin DNA binding"/>
    <property type="evidence" value="ECO:0007669"/>
    <property type="project" value="InterPro"/>
</dbReference>
<dbReference type="PANTHER" id="PTHR33137:SF4">
    <property type="entry name" value="MEDIATOR OF RNA POLYMERASE II TRANSCRIPTION SUBUNIT 15A-RELATED"/>
    <property type="match status" value="1"/>
</dbReference>
<evidence type="ECO:0000256" key="1">
    <source>
        <dbReference type="SAM" id="Phobius"/>
    </source>
</evidence>
<gene>
    <name evidence="2" type="ORF">MTR67_017368</name>
</gene>
<dbReference type="Proteomes" id="UP001234989">
    <property type="component" value="Chromosome 4"/>
</dbReference>
<dbReference type="EMBL" id="CP133615">
    <property type="protein sequence ID" value="WMV23983.1"/>
    <property type="molecule type" value="Genomic_DNA"/>
</dbReference>
<keyword evidence="1" id="KW-0812">Transmembrane</keyword>
<keyword evidence="3" id="KW-1185">Reference proteome</keyword>
<keyword evidence="1" id="KW-0472">Membrane</keyword>
<dbReference type="Gene3D" id="3.10.10.10">
    <property type="entry name" value="HIV Type 1 Reverse Transcriptase, subunit A, domain 1"/>
    <property type="match status" value="1"/>
</dbReference>
<dbReference type="SUPFAM" id="SSF56672">
    <property type="entry name" value="DNA/RNA polymerases"/>
    <property type="match status" value="1"/>
</dbReference>
<name>A0AAF0QIW6_SOLVR</name>
<evidence type="ECO:0000313" key="3">
    <source>
        <dbReference type="Proteomes" id="UP001234989"/>
    </source>
</evidence>
<reference evidence="2" key="1">
    <citation type="submission" date="2023-08" db="EMBL/GenBank/DDBJ databases">
        <title>A de novo genome assembly of Solanum verrucosum Schlechtendal, a Mexican diploid species geographically isolated from the other diploid A-genome species in potato relatives.</title>
        <authorList>
            <person name="Hosaka K."/>
        </authorList>
    </citation>
    <scope>NUCLEOTIDE SEQUENCE</scope>
    <source>
        <tissue evidence="2">Young leaves</tissue>
    </source>
</reference>
<dbReference type="GO" id="GO:0003713">
    <property type="term" value="F:transcription coactivator activity"/>
    <property type="evidence" value="ECO:0007669"/>
    <property type="project" value="InterPro"/>
</dbReference>
<sequence>MAEDVHKMGDEEISEAVEAEEMTEAEASNAIITVTILIGGRMTTVLFESGFYFFICVSMTWLSPYYVVLNGNAKSVTLEILGREKLEWEGVYKPKSAKSLSIESIPVVSEFKKVFPSNLPGMPPDRDIDFCIDLETGTHPISIPSYCMDLEELRELIDKGFIRPSASPGGAPALFVKKNEGGIHGHHPWTIGGPTVRPAAPVHFTVQTENANGADWQEELYQKIKSMKEMYLSDLNDLYEKIAYKVQQSLPNERIEKLKMTLERIMLFLRLNKHDINLVHKERLLSVEKHISFFQSCKNLHKPTSSPLQGQLPQPSIHTSQEQDTYAGQLPMLDSCGRDIASEFDRLLRLID</sequence>
<accession>A0AAF0QIW6</accession>
<dbReference type="InterPro" id="IPR044661">
    <property type="entry name" value="MED15a/b/c-like"/>
</dbReference>
<feature type="transmembrane region" description="Helical" evidence="1">
    <location>
        <begin position="51"/>
        <end position="69"/>
    </location>
</feature>
<proteinExistence type="predicted"/>
<dbReference type="PANTHER" id="PTHR33137">
    <property type="entry name" value="MEDIATOR OF RNA POLYMERASE II TRANSCRIPTION SUBUNIT 15A-RELATED"/>
    <property type="match status" value="1"/>
</dbReference>
<organism evidence="2 3">
    <name type="scientific">Solanum verrucosum</name>
    <dbReference type="NCBI Taxonomy" id="315347"/>
    <lineage>
        <taxon>Eukaryota</taxon>
        <taxon>Viridiplantae</taxon>
        <taxon>Streptophyta</taxon>
        <taxon>Embryophyta</taxon>
        <taxon>Tracheophyta</taxon>
        <taxon>Spermatophyta</taxon>
        <taxon>Magnoliopsida</taxon>
        <taxon>eudicotyledons</taxon>
        <taxon>Gunneridae</taxon>
        <taxon>Pentapetalae</taxon>
        <taxon>asterids</taxon>
        <taxon>lamiids</taxon>
        <taxon>Solanales</taxon>
        <taxon>Solanaceae</taxon>
        <taxon>Solanoideae</taxon>
        <taxon>Solaneae</taxon>
        <taxon>Solanum</taxon>
    </lineage>
</organism>
<keyword evidence="1" id="KW-1133">Transmembrane helix</keyword>